<comment type="caution">
    <text evidence="14">The sequence shown here is derived from an EMBL/GenBank/DDBJ whole genome shotgun (WGS) entry which is preliminary data.</text>
</comment>
<dbReference type="HAMAP" id="MF_00318">
    <property type="entry name" value="Enolase"/>
    <property type="match status" value="1"/>
</dbReference>
<dbReference type="PIRSF" id="PIRSF001400">
    <property type="entry name" value="Enolase"/>
    <property type="match status" value="1"/>
</dbReference>
<feature type="binding site" evidence="9 11">
    <location>
        <position position="238"/>
    </location>
    <ligand>
        <name>Mg(2+)</name>
        <dbReference type="ChEBI" id="CHEBI:18420"/>
    </ligand>
</feature>
<feature type="binding site" evidence="9 11">
    <location>
        <position position="300"/>
    </location>
    <ligand>
        <name>Mg(2+)</name>
        <dbReference type="ChEBI" id="CHEBI:18420"/>
    </ligand>
</feature>
<feature type="binding site" evidence="9 11">
    <location>
        <position position="273"/>
    </location>
    <ligand>
        <name>Mg(2+)</name>
        <dbReference type="ChEBI" id="CHEBI:18420"/>
    </ligand>
</feature>
<comment type="pathway">
    <text evidence="1 9">Carbohydrate degradation; glycolysis; pyruvate from D-glyceraldehyde 3-phosphate: step 4/5.</text>
</comment>
<evidence type="ECO:0000256" key="5">
    <source>
        <dbReference type="ARBA" id="ARBA00022525"/>
    </source>
</evidence>
<feature type="binding site" evidence="9">
    <location>
        <position position="325"/>
    </location>
    <ligand>
        <name>(2R)-2-phosphoglycerate</name>
        <dbReference type="ChEBI" id="CHEBI:58289"/>
    </ligand>
</feature>
<proteinExistence type="inferred from homology"/>
<evidence type="ECO:0000256" key="7">
    <source>
        <dbReference type="ARBA" id="ARBA00023152"/>
    </source>
</evidence>
<comment type="cofactor">
    <cofactor evidence="9">
        <name>Mg(2+)</name>
        <dbReference type="ChEBI" id="CHEBI:18420"/>
    </cofactor>
    <text evidence="9">Binds a second Mg(2+) ion via substrate during catalysis.</text>
</comment>
<comment type="catalytic activity">
    <reaction evidence="9">
        <text>(2R)-2-phosphoglycerate = phosphoenolpyruvate + H2O</text>
        <dbReference type="Rhea" id="RHEA:10164"/>
        <dbReference type="ChEBI" id="CHEBI:15377"/>
        <dbReference type="ChEBI" id="CHEBI:58289"/>
        <dbReference type="ChEBI" id="CHEBI:58702"/>
        <dbReference type="EC" id="4.2.1.11"/>
    </reaction>
</comment>
<name>A0A2M7CID5_9BACT</name>
<dbReference type="SFLD" id="SFLDS00001">
    <property type="entry name" value="Enolase"/>
    <property type="match status" value="1"/>
</dbReference>
<dbReference type="GO" id="GO:0005576">
    <property type="term" value="C:extracellular region"/>
    <property type="evidence" value="ECO:0007669"/>
    <property type="project" value="UniProtKB-SubCell"/>
</dbReference>
<evidence type="ECO:0000313" key="15">
    <source>
        <dbReference type="Proteomes" id="UP000229966"/>
    </source>
</evidence>
<dbReference type="SMART" id="SM01192">
    <property type="entry name" value="Enolase_C"/>
    <property type="match status" value="1"/>
</dbReference>
<dbReference type="AlphaFoldDB" id="A0A2M7CID5"/>
<keyword evidence="6 9" id="KW-0460">Magnesium</keyword>
<feature type="active site" description="Proton donor" evidence="9 10">
    <location>
        <position position="201"/>
    </location>
</feature>
<dbReference type="Proteomes" id="UP000229966">
    <property type="component" value="Unassembled WGS sequence"/>
</dbReference>
<dbReference type="EMBL" id="PEUM01000052">
    <property type="protein sequence ID" value="PIV25404.1"/>
    <property type="molecule type" value="Genomic_DNA"/>
</dbReference>
<dbReference type="InterPro" id="IPR029017">
    <property type="entry name" value="Enolase-like_N"/>
</dbReference>
<evidence type="ECO:0000256" key="2">
    <source>
        <dbReference type="ARBA" id="ARBA00009604"/>
    </source>
</evidence>
<dbReference type="GO" id="GO:0006096">
    <property type="term" value="P:glycolytic process"/>
    <property type="evidence" value="ECO:0007669"/>
    <property type="project" value="UniProtKB-UniRule"/>
</dbReference>
<feature type="binding site" evidence="9">
    <location>
        <position position="376"/>
    </location>
    <ligand>
        <name>(2R)-2-phosphoglycerate</name>
        <dbReference type="ChEBI" id="CHEBI:58289"/>
    </ligand>
</feature>
<organism evidence="14 15">
    <name type="scientific">Candidatus Berkelbacteria bacterium CG03_land_8_20_14_0_80_40_36</name>
    <dbReference type="NCBI Taxonomy" id="1974509"/>
    <lineage>
        <taxon>Bacteria</taxon>
        <taxon>Candidatus Berkelbacteria</taxon>
    </lineage>
</organism>
<sequence>MSKIAKITGQKIVNCLGDNTIEVLVELDNGLSERASVPTGALRGKYEAVSVHDLDKAIQNIATVITENLRGRDPVDQSEVDKILIALDNTPNKSNLGANTLLGVSLAVARVASLSEGIQLYQHIANLFGQKNPIKRLPDPMLNLINGGAHADNNLSFQDFMIVPVGENLDFAGKLEKGVKIFHTLKELLHNMGQKVNVGDEGGFAPELYSNEEAMELLVSAITKSGYIPKEEVSIAIDVAADGIPDLSIATYPQTPFEYYEKIVKNYPIKILEDPYKQDDWTSWATLNQKLGAMISIVGDDLFATNLTRLEKGIEIKVANSISVKPNQIGTLSETLNVIRKAQEANFEVQISHRAGETEDTFIADLAVATQAKYIKAGAPNRGERVAKYDQLLRIEKELKGD</sequence>
<keyword evidence="8 9" id="KW-0456">Lyase</keyword>
<evidence type="ECO:0000256" key="4">
    <source>
        <dbReference type="ARBA" id="ARBA00017068"/>
    </source>
</evidence>
<dbReference type="GO" id="GO:0009986">
    <property type="term" value="C:cell surface"/>
    <property type="evidence" value="ECO:0007669"/>
    <property type="project" value="UniProtKB-SubCell"/>
</dbReference>
<comment type="function">
    <text evidence="9">Catalyzes the reversible conversion of 2-phosphoglycerate (2-PG) into phosphoenolpyruvate (PEP). It is essential for the degradation of carbohydrates via glycolysis.</text>
</comment>
<evidence type="ECO:0000259" key="13">
    <source>
        <dbReference type="SMART" id="SM01193"/>
    </source>
</evidence>
<dbReference type="GO" id="GO:0000287">
    <property type="term" value="F:magnesium ion binding"/>
    <property type="evidence" value="ECO:0007669"/>
    <property type="project" value="UniProtKB-UniRule"/>
</dbReference>
<dbReference type="SUPFAM" id="SSF54826">
    <property type="entry name" value="Enolase N-terminal domain-like"/>
    <property type="match status" value="1"/>
</dbReference>
<keyword evidence="7 9" id="KW-0324">Glycolysis</keyword>
<accession>A0A2M7CID5</accession>
<dbReference type="InterPro" id="IPR000941">
    <property type="entry name" value="Enolase"/>
</dbReference>
<reference evidence="15" key="1">
    <citation type="submission" date="2017-09" db="EMBL/GenBank/DDBJ databases">
        <title>Depth-based differentiation of microbial function through sediment-hosted aquifers and enrichment of novel symbionts in the deep terrestrial subsurface.</title>
        <authorList>
            <person name="Probst A.J."/>
            <person name="Ladd B."/>
            <person name="Jarett J.K."/>
            <person name="Geller-Mcgrath D.E."/>
            <person name="Sieber C.M.K."/>
            <person name="Emerson J.B."/>
            <person name="Anantharaman K."/>
            <person name="Thomas B.C."/>
            <person name="Malmstrom R."/>
            <person name="Stieglmeier M."/>
            <person name="Klingl A."/>
            <person name="Woyke T."/>
            <person name="Ryan C.M."/>
            <person name="Banfield J.F."/>
        </authorList>
    </citation>
    <scope>NUCLEOTIDE SEQUENCE [LARGE SCALE GENOMIC DNA]</scope>
</reference>
<evidence type="ECO:0000256" key="8">
    <source>
        <dbReference type="ARBA" id="ARBA00023239"/>
    </source>
</evidence>
<evidence type="ECO:0000256" key="1">
    <source>
        <dbReference type="ARBA" id="ARBA00005031"/>
    </source>
</evidence>
<protein>
    <recommendedName>
        <fullName evidence="4 9">Enolase</fullName>
        <ecNumber evidence="3 9">4.2.1.11</ecNumber>
    </recommendedName>
    <alternativeName>
        <fullName evidence="9">2-phospho-D-glycerate hydro-lyase</fullName>
    </alternativeName>
    <alternativeName>
        <fullName evidence="9">2-phosphoglycerate dehydratase</fullName>
    </alternativeName>
</protein>
<gene>
    <name evidence="9" type="primary">eno</name>
    <name evidence="14" type="ORF">COS38_01880</name>
</gene>
<evidence type="ECO:0000256" key="11">
    <source>
        <dbReference type="PIRSR" id="PIRSR001400-3"/>
    </source>
</evidence>
<evidence type="ECO:0000256" key="3">
    <source>
        <dbReference type="ARBA" id="ARBA00012058"/>
    </source>
</evidence>
<feature type="domain" description="Enolase C-terminal TIM barrel" evidence="12">
    <location>
        <begin position="134"/>
        <end position="401"/>
    </location>
</feature>
<dbReference type="SFLD" id="SFLDG00178">
    <property type="entry name" value="enolase"/>
    <property type="match status" value="1"/>
</dbReference>
<dbReference type="InterPro" id="IPR020811">
    <property type="entry name" value="Enolase_N"/>
</dbReference>
<dbReference type="Gene3D" id="3.20.20.120">
    <property type="entry name" value="Enolase-like C-terminal domain"/>
    <property type="match status" value="1"/>
</dbReference>
<comment type="similarity">
    <text evidence="2 9">Belongs to the enolase family.</text>
</comment>
<keyword evidence="14" id="KW-0670">Pyruvate</keyword>
<comment type="caution">
    <text evidence="9">Lacks conserved residue(s) required for the propagation of feature annotation.</text>
</comment>
<dbReference type="UniPathway" id="UPA00109">
    <property type="reaction ID" value="UER00187"/>
</dbReference>
<feature type="binding site" evidence="9">
    <location>
        <position position="354"/>
    </location>
    <ligand>
        <name>(2R)-2-phosphoglycerate</name>
        <dbReference type="ChEBI" id="CHEBI:58289"/>
    </ligand>
</feature>
<keyword evidence="9" id="KW-0963">Cytoplasm</keyword>
<evidence type="ECO:0000259" key="12">
    <source>
        <dbReference type="SMART" id="SM01192"/>
    </source>
</evidence>
<dbReference type="CDD" id="cd03313">
    <property type="entry name" value="enolase"/>
    <property type="match status" value="1"/>
</dbReference>
<evidence type="ECO:0000256" key="6">
    <source>
        <dbReference type="ARBA" id="ARBA00022842"/>
    </source>
</evidence>
<evidence type="ECO:0000313" key="14">
    <source>
        <dbReference type="EMBL" id="PIV25404.1"/>
    </source>
</evidence>
<evidence type="ECO:0000256" key="10">
    <source>
        <dbReference type="PIRSR" id="PIRSR001400-1"/>
    </source>
</evidence>
<dbReference type="Pfam" id="PF03952">
    <property type="entry name" value="Enolase_N"/>
    <property type="match status" value="1"/>
</dbReference>
<dbReference type="PRINTS" id="PR00148">
    <property type="entry name" value="ENOLASE"/>
</dbReference>
<comment type="subcellular location">
    <subcellularLocation>
        <location evidence="9">Cytoplasm</location>
    </subcellularLocation>
    <subcellularLocation>
        <location evidence="9">Secreted</location>
    </subcellularLocation>
    <subcellularLocation>
        <location evidence="9">Cell surface</location>
    </subcellularLocation>
    <text evidence="9">Fractions of enolase are present in both the cytoplasm and on the cell surface.</text>
</comment>
<keyword evidence="5 9" id="KW-0964">Secreted</keyword>
<feature type="binding site" evidence="9">
    <location>
        <position position="158"/>
    </location>
    <ligand>
        <name>(2R)-2-phosphoglycerate</name>
        <dbReference type="ChEBI" id="CHEBI:58289"/>
    </ligand>
</feature>
<dbReference type="GO" id="GO:0004634">
    <property type="term" value="F:phosphopyruvate hydratase activity"/>
    <property type="evidence" value="ECO:0007669"/>
    <property type="project" value="UniProtKB-UniRule"/>
</dbReference>
<dbReference type="EC" id="4.2.1.11" evidence="3 9"/>
<feature type="active site" description="Proton acceptor" evidence="9 10">
    <location>
        <position position="325"/>
    </location>
</feature>
<dbReference type="NCBIfam" id="TIGR01060">
    <property type="entry name" value="eno"/>
    <property type="match status" value="1"/>
</dbReference>
<keyword evidence="9 11" id="KW-0479">Metal-binding</keyword>
<evidence type="ECO:0000256" key="9">
    <source>
        <dbReference type="HAMAP-Rule" id="MF_00318"/>
    </source>
</evidence>
<dbReference type="Pfam" id="PF00113">
    <property type="entry name" value="Enolase_C"/>
    <property type="match status" value="1"/>
</dbReference>
<feature type="domain" description="Enolase N-terminal" evidence="13">
    <location>
        <begin position="4"/>
        <end position="124"/>
    </location>
</feature>
<comment type="cofactor">
    <cofactor evidence="11">
        <name>Mg(2+)</name>
        <dbReference type="ChEBI" id="CHEBI:18420"/>
    </cofactor>
    <text evidence="11">Mg(2+) is required for catalysis and for stabilizing the dimer.</text>
</comment>
<dbReference type="PANTHER" id="PTHR11902:SF1">
    <property type="entry name" value="ENOLASE"/>
    <property type="match status" value="1"/>
</dbReference>
<dbReference type="SMART" id="SM01193">
    <property type="entry name" value="Enolase_N"/>
    <property type="match status" value="1"/>
</dbReference>
<dbReference type="GO" id="GO:0000015">
    <property type="term" value="C:phosphopyruvate hydratase complex"/>
    <property type="evidence" value="ECO:0007669"/>
    <property type="project" value="InterPro"/>
</dbReference>
<dbReference type="Gene3D" id="3.30.390.10">
    <property type="entry name" value="Enolase-like, N-terminal domain"/>
    <property type="match status" value="1"/>
</dbReference>
<dbReference type="PANTHER" id="PTHR11902">
    <property type="entry name" value="ENOLASE"/>
    <property type="match status" value="1"/>
</dbReference>
<dbReference type="InterPro" id="IPR036849">
    <property type="entry name" value="Enolase-like_C_sf"/>
</dbReference>
<dbReference type="InterPro" id="IPR020810">
    <property type="entry name" value="Enolase_C"/>
</dbReference>
<dbReference type="SUPFAM" id="SSF51604">
    <property type="entry name" value="Enolase C-terminal domain-like"/>
    <property type="match status" value="1"/>
</dbReference>